<reference evidence="2 3" key="1">
    <citation type="journal article" date="2023" name="G3 (Bethesda)">
        <title>A chromosome-length genome assembly and annotation of blackberry (Rubus argutus, cv. 'Hillquist').</title>
        <authorList>
            <person name="Bruna T."/>
            <person name="Aryal R."/>
            <person name="Dudchenko O."/>
            <person name="Sargent D.J."/>
            <person name="Mead D."/>
            <person name="Buti M."/>
            <person name="Cavallini A."/>
            <person name="Hytonen T."/>
            <person name="Andres J."/>
            <person name="Pham M."/>
            <person name="Weisz D."/>
            <person name="Mascagni F."/>
            <person name="Usai G."/>
            <person name="Natali L."/>
            <person name="Bassil N."/>
            <person name="Fernandez G.E."/>
            <person name="Lomsadze A."/>
            <person name="Armour M."/>
            <person name="Olukolu B."/>
            <person name="Poorten T."/>
            <person name="Britton C."/>
            <person name="Davik J."/>
            <person name="Ashrafi H."/>
            <person name="Aiden E.L."/>
            <person name="Borodovsky M."/>
            <person name="Worthington M."/>
        </authorList>
    </citation>
    <scope>NUCLEOTIDE SEQUENCE [LARGE SCALE GENOMIC DNA]</scope>
    <source>
        <strain evidence="2">PI 553951</strain>
    </source>
</reference>
<evidence type="ECO:0000256" key="1">
    <source>
        <dbReference type="SAM" id="Phobius"/>
    </source>
</evidence>
<gene>
    <name evidence="2" type="ORF">M0R45_009098</name>
</gene>
<keyword evidence="1" id="KW-0472">Membrane</keyword>
<accession>A0AAW1Y3Z3</accession>
<comment type="caution">
    <text evidence="2">The sequence shown here is derived from an EMBL/GenBank/DDBJ whole genome shotgun (WGS) entry which is preliminary data.</text>
</comment>
<keyword evidence="1" id="KW-0812">Transmembrane</keyword>
<protein>
    <submittedName>
        <fullName evidence="2">Uncharacterized protein</fullName>
    </submittedName>
</protein>
<sequence>MDLFAGNWINYGAEQRTPEAMKVWACRERRGLRRWLLGEAVNWLGEAASATSSLSSPFLFSSFRFYRIMFSVLTLAFISSVSSSCRRDKGLTAMQRCRSI</sequence>
<feature type="transmembrane region" description="Helical" evidence="1">
    <location>
        <begin position="65"/>
        <end position="85"/>
    </location>
</feature>
<keyword evidence="1" id="KW-1133">Transmembrane helix</keyword>
<dbReference type="EMBL" id="JBEDUW010000002">
    <property type="protein sequence ID" value="KAK9943491.1"/>
    <property type="molecule type" value="Genomic_DNA"/>
</dbReference>
<dbReference type="AlphaFoldDB" id="A0AAW1Y3Z3"/>
<organism evidence="2 3">
    <name type="scientific">Rubus argutus</name>
    <name type="common">Southern blackberry</name>
    <dbReference type="NCBI Taxonomy" id="59490"/>
    <lineage>
        <taxon>Eukaryota</taxon>
        <taxon>Viridiplantae</taxon>
        <taxon>Streptophyta</taxon>
        <taxon>Embryophyta</taxon>
        <taxon>Tracheophyta</taxon>
        <taxon>Spermatophyta</taxon>
        <taxon>Magnoliopsida</taxon>
        <taxon>eudicotyledons</taxon>
        <taxon>Gunneridae</taxon>
        <taxon>Pentapetalae</taxon>
        <taxon>rosids</taxon>
        <taxon>fabids</taxon>
        <taxon>Rosales</taxon>
        <taxon>Rosaceae</taxon>
        <taxon>Rosoideae</taxon>
        <taxon>Rosoideae incertae sedis</taxon>
        <taxon>Rubus</taxon>
    </lineage>
</organism>
<name>A0AAW1Y3Z3_RUBAR</name>
<keyword evidence="3" id="KW-1185">Reference proteome</keyword>
<proteinExistence type="predicted"/>
<evidence type="ECO:0000313" key="2">
    <source>
        <dbReference type="EMBL" id="KAK9943491.1"/>
    </source>
</evidence>
<dbReference type="Proteomes" id="UP001457282">
    <property type="component" value="Unassembled WGS sequence"/>
</dbReference>
<evidence type="ECO:0000313" key="3">
    <source>
        <dbReference type="Proteomes" id="UP001457282"/>
    </source>
</evidence>